<dbReference type="RefSeq" id="WP_014455837.1">
    <property type="nucleotide sequence ID" value="NC_017098.1"/>
</dbReference>
<dbReference type="GO" id="GO:0047444">
    <property type="term" value="F:N-acylneuraminate-9-phosphate synthase activity"/>
    <property type="evidence" value="ECO:0007669"/>
    <property type="project" value="TreeGrafter"/>
</dbReference>
<protein>
    <submittedName>
        <fullName evidence="2">Sialic acid synthase</fullName>
    </submittedName>
</protein>
<dbReference type="InterPro" id="IPR013785">
    <property type="entry name" value="Aldolase_TIM"/>
</dbReference>
<dbReference type="Gene3D" id="3.20.20.70">
    <property type="entry name" value="Aldolase class I"/>
    <property type="match status" value="1"/>
</dbReference>
<proteinExistence type="predicted"/>
<dbReference type="InterPro" id="IPR006190">
    <property type="entry name" value="SAF_AFP_Neu5Ac"/>
</dbReference>
<dbReference type="CDD" id="cd11615">
    <property type="entry name" value="SAF_NeuB_like"/>
    <property type="match status" value="1"/>
</dbReference>
<keyword evidence="3" id="KW-1185">Reference proteome</keyword>
<dbReference type="KEGG" id="sfc:Spiaf_1797"/>
<dbReference type="SMART" id="SM00858">
    <property type="entry name" value="SAF"/>
    <property type="match status" value="1"/>
</dbReference>
<dbReference type="PATRIC" id="fig|889378.3.peg.1786"/>
<dbReference type="HOGENOM" id="CLU_040465_0_0_12"/>
<dbReference type="InterPro" id="IPR013132">
    <property type="entry name" value="PseI/NeuA/B-like_N"/>
</dbReference>
<sequence>MAPSDHRQQSGNHIYIIAEIGTGHGGDLVAAERLVAAAAAAGADCAKFQTVFADEIVPPNVGDVPLPGGSIPLYERFRQLEQPADFYHELKEICTYHDLDFLSTPFGLRSARLLQKIGSQAIKIASPELNHLPLLTEVAGYHLPLILSSGVSRLEDIERALEITGTQEVTLLQCVTAYPAPAEDYNLRILPLLQKLFGVAVGVSDHSLDPVLVPTLAVTQGATVIEKHITLSHDGNGLDDPIALEPEQFAAMVQSVRQARKEPAEQTLKRLTNEYGTATVEAVLGSGRKLLAPSERDNYGRTNRSVHAVRDLNAGDPLTPEDYALLRTEKLLHPGIPPHAAELLPGAVLSRSVPAGQGIRWKDLMTLHR</sequence>
<dbReference type="SUPFAM" id="SSF51569">
    <property type="entry name" value="Aldolase"/>
    <property type="match status" value="1"/>
</dbReference>
<dbReference type="EMBL" id="CP003282">
    <property type="protein sequence ID" value="AFG37854.1"/>
    <property type="molecule type" value="Genomic_DNA"/>
</dbReference>
<dbReference type="GO" id="GO:0016051">
    <property type="term" value="P:carbohydrate biosynthetic process"/>
    <property type="evidence" value="ECO:0007669"/>
    <property type="project" value="InterPro"/>
</dbReference>
<evidence type="ECO:0000313" key="2">
    <source>
        <dbReference type="EMBL" id="AFG37854.1"/>
    </source>
</evidence>
<dbReference type="InterPro" id="IPR036732">
    <property type="entry name" value="AFP_Neu5c_C_sf"/>
</dbReference>
<dbReference type="PROSITE" id="PS50844">
    <property type="entry name" value="AFP_LIKE"/>
    <property type="match status" value="1"/>
</dbReference>
<dbReference type="InterPro" id="IPR051690">
    <property type="entry name" value="PseI-like"/>
</dbReference>
<gene>
    <name evidence="2" type="ordered locus">Spiaf_1797</name>
</gene>
<evidence type="ECO:0000313" key="3">
    <source>
        <dbReference type="Proteomes" id="UP000007383"/>
    </source>
</evidence>
<reference evidence="3" key="1">
    <citation type="journal article" date="2013" name="Stand. Genomic Sci.">
        <title>Complete genome sequence of the halophilic bacterium Spirochaeta africana type strain (Z-7692(T)) from the alkaline Lake Magadi in the East African Rift.</title>
        <authorList>
            <person name="Liolos K."/>
            <person name="Abt B."/>
            <person name="Scheuner C."/>
            <person name="Teshima H."/>
            <person name="Held B."/>
            <person name="Lapidus A."/>
            <person name="Nolan M."/>
            <person name="Lucas S."/>
            <person name="Deshpande S."/>
            <person name="Cheng J.F."/>
            <person name="Tapia R."/>
            <person name="Goodwin L.A."/>
            <person name="Pitluck S."/>
            <person name="Pagani I."/>
            <person name="Ivanova N."/>
            <person name="Mavromatis K."/>
            <person name="Mikhailova N."/>
            <person name="Huntemann M."/>
            <person name="Pati A."/>
            <person name="Chen A."/>
            <person name="Palaniappan K."/>
            <person name="Land M."/>
            <person name="Rohde M."/>
            <person name="Tindall B.J."/>
            <person name="Detter J.C."/>
            <person name="Goker M."/>
            <person name="Bristow J."/>
            <person name="Eisen J.A."/>
            <person name="Markowitz V."/>
            <person name="Hugenholtz P."/>
            <person name="Woyke T."/>
            <person name="Klenk H.P."/>
            <person name="Kyrpides N.C."/>
        </authorList>
    </citation>
    <scope>NUCLEOTIDE SEQUENCE</scope>
    <source>
        <strain evidence="3">ATCC 700263 / DSM 8902 / Z-7692</strain>
    </source>
</reference>
<dbReference type="AlphaFoldDB" id="H9UK11"/>
<dbReference type="eggNOG" id="COG2089">
    <property type="taxonomic scope" value="Bacteria"/>
</dbReference>
<name>H9UK11_SPIAZ</name>
<dbReference type="InterPro" id="IPR057736">
    <property type="entry name" value="SAF_PseI/NeuA/NeuB"/>
</dbReference>
<accession>H9UK11</accession>
<dbReference type="Proteomes" id="UP000007383">
    <property type="component" value="Chromosome"/>
</dbReference>
<dbReference type="PANTHER" id="PTHR42966">
    <property type="entry name" value="N-ACETYLNEURAMINATE SYNTHASE"/>
    <property type="match status" value="1"/>
</dbReference>
<dbReference type="OrthoDB" id="9814210at2"/>
<dbReference type="SUPFAM" id="SSF51269">
    <property type="entry name" value="AFP III-like domain"/>
    <property type="match status" value="1"/>
</dbReference>
<dbReference type="Gene3D" id="3.90.1210.10">
    <property type="entry name" value="Antifreeze-like/N-acetylneuraminic acid synthase C-terminal domain"/>
    <property type="match status" value="1"/>
</dbReference>
<dbReference type="InterPro" id="IPR013974">
    <property type="entry name" value="SAF"/>
</dbReference>
<dbReference type="STRING" id="889378.Spiaf_1797"/>
<dbReference type="Pfam" id="PF03102">
    <property type="entry name" value="NeuB"/>
    <property type="match status" value="1"/>
</dbReference>
<dbReference type="Pfam" id="PF08666">
    <property type="entry name" value="SAF"/>
    <property type="match status" value="1"/>
</dbReference>
<feature type="domain" description="AFP-like" evidence="1">
    <location>
        <begin position="305"/>
        <end position="367"/>
    </location>
</feature>
<evidence type="ECO:0000259" key="1">
    <source>
        <dbReference type="PROSITE" id="PS50844"/>
    </source>
</evidence>
<dbReference type="PANTHER" id="PTHR42966:SF1">
    <property type="entry name" value="SIALIC ACID SYNTHASE"/>
    <property type="match status" value="1"/>
</dbReference>
<organism evidence="2 3">
    <name type="scientific">Spirochaeta africana (strain ATCC 700263 / DSM 8902 / Z-7692)</name>
    <dbReference type="NCBI Taxonomy" id="889378"/>
    <lineage>
        <taxon>Bacteria</taxon>
        <taxon>Pseudomonadati</taxon>
        <taxon>Spirochaetota</taxon>
        <taxon>Spirochaetia</taxon>
        <taxon>Spirochaetales</taxon>
        <taxon>Spirochaetaceae</taxon>
        <taxon>Spirochaeta</taxon>
    </lineage>
</organism>